<evidence type="ECO:0000256" key="1">
    <source>
        <dbReference type="ARBA" id="ARBA00007177"/>
    </source>
</evidence>
<dbReference type="InterPro" id="IPR002669">
    <property type="entry name" value="UreD"/>
</dbReference>
<sequence>MTRKRSRTRLGLDGIEAVGRVGVLRLAYGVRDGRTILTRSHCTTPWHVLPPAYLDDTGAAYTQLVNPSGGLVGGDRLSIELNLDKGAHVLISTPSANRVYRSEEKPSEQIVTITVGSGAILEWLPEQTIPFAGSRFRQIIRVQLEPGATIMLWDVIAAGRIARGERWAFAALENDVHITTTSGGALLERYRLDPSTDLGQVGLAEAWNYVASLYVVGDSIAPEVWNRLESKAASLLDERPGQVLGGVSTPAAPGLAVKLLAKAAPDLNRIFDALWTAVRLELWNLPAVSLRKY</sequence>
<dbReference type="Pfam" id="PF01774">
    <property type="entry name" value="UreD"/>
    <property type="match status" value="1"/>
</dbReference>
<evidence type="ECO:0000313" key="3">
    <source>
        <dbReference type="EMBL" id="CUQ68324.1"/>
    </source>
</evidence>
<keyword evidence="2" id="KW-0143">Chaperone</keyword>
<evidence type="ECO:0000313" key="4">
    <source>
        <dbReference type="Proteomes" id="UP000066284"/>
    </source>
</evidence>
<name>A0A0S4L0Z7_9BACT</name>
<dbReference type="HAMAP" id="MF_01384">
    <property type="entry name" value="UreD"/>
    <property type="match status" value="1"/>
</dbReference>
<comment type="similarity">
    <text evidence="1">Belongs to the UreD family.</text>
</comment>
<reference evidence="4" key="1">
    <citation type="submission" date="2015-09" db="EMBL/GenBank/DDBJ databases">
        <authorList>
            <person name="Daims H."/>
        </authorList>
    </citation>
    <scope>NUCLEOTIDE SEQUENCE [LARGE SCALE GENOMIC DNA]</scope>
</reference>
<protein>
    <submittedName>
        <fullName evidence="3">Putative Urease accessory protein UreD</fullName>
    </submittedName>
</protein>
<gene>
    <name evidence="3" type="ORF">NITINOP_3352</name>
</gene>
<accession>A0A0S4L0Z7</accession>
<evidence type="ECO:0000256" key="2">
    <source>
        <dbReference type="ARBA" id="ARBA00023186"/>
    </source>
</evidence>
<dbReference type="PANTHER" id="PTHR33643:SF1">
    <property type="entry name" value="UREASE ACCESSORY PROTEIN D"/>
    <property type="match status" value="1"/>
</dbReference>
<dbReference type="PANTHER" id="PTHR33643">
    <property type="entry name" value="UREASE ACCESSORY PROTEIN D"/>
    <property type="match status" value="1"/>
</dbReference>
<dbReference type="OrthoDB" id="9807968at2"/>
<dbReference type="GO" id="GO:0016151">
    <property type="term" value="F:nickel cation binding"/>
    <property type="evidence" value="ECO:0007669"/>
    <property type="project" value="InterPro"/>
</dbReference>
<dbReference type="KEGG" id="nio:NITINOP_3352"/>
<proteinExistence type="inferred from homology"/>
<dbReference type="RefSeq" id="WP_158023471.1">
    <property type="nucleotide sequence ID" value="NZ_LN885086.1"/>
</dbReference>
<dbReference type="AlphaFoldDB" id="A0A0S4L0Z7"/>
<organism evidence="3 4">
    <name type="scientific">Candidatus Nitrospira inopinata</name>
    <dbReference type="NCBI Taxonomy" id="1715989"/>
    <lineage>
        <taxon>Bacteria</taxon>
        <taxon>Pseudomonadati</taxon>
        <taxon>Nitrospirota</taxon>
        <taxon>Nitrospiria</taxon>
        <taxon>Nitrospirales</taxon>
        <taxon>Nitrospiraceae</taxon>
        <taxon>Nitrospira</taxon>
    </lineage>
</organism>
<dbReference type="STRING" id="1715989.NITINOP_3352"/>
<dbReference type="Proteomes" id="UP000066284">
    <property type="component" value="Chromosome 1"/>
</dbReference>
<dbReference type="EMBL" id="LN885086">
    <property type="protein sequence ID" value="CUQ68324.1"/>
    <property type="molecule type" value="Genomic_DNA"/>
</dbReference>
<keyword evidence="4" id="KW-1185">Reference proteome</keyword>